<name>A0A4R0YU43_9GAMM</name>
<reference evidence="4 5" key="1">
    <citation type="submission" date="2019-02" db="EMBL/GenBank/DDBJ databases">
        <title>Dyella amyloliquefaciens sp. nov., isolated from forest soil.</title>
        <authorList>
            <person name="Gao Z.-H."/>
            <person name="Qiu L.-H."/>
        </authorList>
    </citation>
    <scope>NUCLEOTIDE SEQUENCE [LARGE SCALE GENOMIC DNA]</scope>
    <source>
        <strain evidence="4 5">KACC 12747</strain>
    </source>
</reference>
<comment type="caution">
    <text evidence="4">The sequence shown here is derived from an EMBL/GenBank/DDBJ whole genome shotgun (WGS) entry which is preliminary data.</text>
</comment>
<dbReference type="SMART" id="SM00448">
    <property type="entry name" value="REC"/>
    <property type="match status" value="1"/>
</dbReference>
<dbReference type="PANTHER" id="PTHR44591:SF18">
    <property type="entry name" value="REGULATORY PROTEIN"/>
    <property type="match status" value="1"/>
</dbReference>
<evidence type="ECO:0000256" key="2">
    <source>
        <dbReference type="PROSITE-ProRule" id="PRU00169"/>
    </source>
</evidence>
<dbReference type="RefSeq" id="WP_131150296.1">
    <property type="nucleotide sequence ID" value="NZ_SJTG01000001.1"/>
</dbReference>
<dbReference type="Proteomes" id="UP000291822">
    <property type="component" value="Unassembled WGS sequence"/>
</dbReference>
<dbReference type="Pfam" id="PF00072">
    <property type="entry name" value="Response_reg"/>
    <property type="match status" value="1"/>
</dbReference>
<dbReference type="PROSITE" id="PS50110">
    <property type="entry name" value="RESPONSE_REGULATORY"/>
    <property type="match status" value="1"/>
</dbReference>
<feature type="modified residue" description="4-aspartylphosphate" evidence="2">
    <location>
        <position position="53"/>
    </location>
</feature>
<dbReference type="SUPFAM" id="SSF52172">
    <property type="entry name" value="CheY-like"/>
    <property type="match status" value="1"/>
</dbReference>
<sequence length="121" mass="13330">MNLIMVVEDDADIMAVTSMLLEDEGYEVLQASQASEALAFARQHPEIDVVFTDVNLREGVNGIELARDLKAQGSQASMIVVSGDLGWAHTRLDADMRFLAKPYTRKDLIEAVSQACSRHHA</sequence>
<dbReference type="AlphaFoldDB" id="A0A4R0YU43"/>
<gene>
    <name evidence="4" type="ORF">EZM97_06300</name>
</gene>
<evidence type="ECO:0000313" key="5">
    <source>
        <dbReference type="Proteomes" id="UP000291822"/>
    </source>
</evidence>
<evidence type="ECO:0000256" key="1">
    <source>
        <dbReference type="ARBA" id="ARBA00022553"/>
    </source>
</evidence>
<feature type="domain" description="Response regulatory" evidence="3">
    <location>
        <begin position="3"/>
        <end position="116"/>
    </location>
</feature>
<keyword evidence="5" id="KW-1185">Reference proteome</keyword>
<keyword evidence="1 2" id="KW-0597">Phosphoprotein</keyword>
<evidence type="ECO:0000313" key="4">
    <source>
        <dbReference type="EMBL" id="TCI12923.1"/>
    </source>
</evidence>
<dbReference type="InterPro" id="IPR001789">
    <property type="entry name" value="Sig_transdc_resp-reg_receiver"/>
</dbReference>
<organism evidence="4 5">
    <name type="scientific">Dyella soli</name>
    <dbReference type="NCBI Taxonomy" id="522319"/>
    <lineage>
        <taxon>Bacteria</taxon>
        <taxon>Pseudomonadati</taxon>
        <taxon>Pseudomonadota</taxon>
        <taxon>Gammaproteobacteria</taxon>
        <taxon>Lysobacterales</taxon>
        <taxon>Rhodanobacteraceae</taxon>
        <taxon>Dyella</taxon>
    </lineage>
</organism>
<dbReference type="InterPro" id="IPR011006">
    <property type="entry name" value="CheY-like_superfamily"/>
</dbReference>
<proteinExistence type="predicted"/>
<dbReference type="InterPro" id="IPR050595">
    <property type="entry name" value="Bact_response_regulator"/>
</dbReference>
<dbReference type="EMBL" id="SJTG01000001">
    <property type="protein sequence ID" value="TCI12923.1"/>
    <property type="molecule type" value="Genomic_DNA"/>
</dbReference>
<dbReference type="PANTHER" id="PTHR44591">
    <property type="entry name" value="STRESS RESPONSE REGULATOR PROTEIN 1"/>
    <property type="match status" value="1"/>
</dbReference>
<dbReference type="Gene3D" id="3.40.50.2300">
    <property type="match status" value="1"/>
</dbReference>
<protein>
    <submittedName>
        <fullName evidence="4">Response regulator</fullName>
    </submittedName>
</protein>
<dbReference type="GO" id="GO:0000160">
    <property type="term" value="P:phosphorelay signal transduction system"/>
    <property type="evidence" value="ECO:0007669"/>
    <property type="project" value="InterPro"/>
</dbReference>
<accession>A0A4R0YU43</accession>
<evidence type="ECO:0000259" key="3">
    <source>
        <dbReference type="PROSITE" id="PS50110"/>
    </source>
</evidence>